<name>A0A0C9ZEJ7_9AGAM</name>
<evidence type="ECO:0000313" key="2">
    <source>
        <dbReference type="Proteomes" id="UP000054485"/>
    </source>
</evidence>
<organism evidence="1 2">
    <name type="scientific">Suillus luteus UH-Slu-Lm8-n1</name>
    <dbReference type="NCBI Taxonomy" id="930992"/>
    <lineage>
        <taxon>Eukaryota</taxon>
        <taxon>Fungi</taxon>
        <taxon>Dikarya</taxon>
        <taxon>Basidiomycota</taxon>
        <taxon>Agaricomycotina</taxon>
        <taxon>Agaricomycetes</taxon>
        <taxon>Agaricomycetidae</taxon>
        <taxon>Boletales</taxon>
        <taxon>Suillineae</taxon>
        <taxon>Suillaceae</taxon>
        <taxon>Suillus</taxon>
    </lineage>
</organism>
<proteinExistence type="predicted"/>
<dbReference type="EMBL" id="KN835580">
    <property type="protein sequence ID" value="KIK35890.1"/>
    <property type="molecule type" value="Genomic_DNA"/>
</dbReference>
<dbReference type="Proteomes" id="UP000054485">
    <property type="component" value="Unassembled WGS sequence"/>
</dbReference>
<sequence length="130" mass="14124">MADTFTNAFVDLLTARLVDHTVAVLAPQVVGVHPASEALDKTAQKAEDTLTSSLDKARKIHWLAWDECTEHEGVSCATERLEEAVDALYNYGIDNLSTQMLATPPITLLTQVTTQPFYSPVAAALLPKVD</sequence>
<gene>
    <name evidence="1" type="ORF">CY34DRAFT_16753</name>
</gene>
<reference evidence="1 2" key="1">
    <citation type="submission" date="2014-04" db="EMBL/GenBank/DDBJ databases">
        <authorList>
            <consortium name="DOE Joint Genome Institute"/>
            <person name="Kuo A."/>
            <person name="Ruytinx J."/>
            <person name="Rineau F."/>
            <person name="Colpaert J."/>
            <person name="Kohler A."/>
            <person name="Nagy L.G."/>
            <person name="Floudas D."/>
            <person name="Copeland A."/>
            <person name="Barry K.W."/>
            <person name="Cichocki N."/>
            <person name="Veneault-Fourrey C."/>
            <person name="LaButti K."/>
            <person name="Lindquist E.A."/>
            <person name="Lipzen A."/>
            <person name="Lundell T."/>
            <person name="Morin E."/>
            <person name="Murat C."/>
            <person name="Sun H."/>
            <person name="Tunlid A."/>
            <person name="Henrissat B."/>
            <person name="Grigoriev I.V."/>
            <person name="Hibbett D.S."/>
            <person name="Martin F."/>
            <person name="Nordberg H.P."/>
            <person name="Cantor M.N."/>
            <person name="Hua S.X."/>
        </authorList>
    </citation>
    <scope>NUCLEOTIDE SEQUENCE [LARGE SCALE GENOMIC DNA]</scope>
    <source>
        <strain evidence="1 2">UH-Slu-Lm8-n1</strain>
    </source>
</reference>
<dbReference type="InParanoid" id="A0A0C9ZEJ7"/>
<reference evidence="2" key="2">
    <citation type="submission" date="2015-01" db="EMBL/GenBank/DDBJ databases">
        <title>Evolutionary Origins and Diversification of the Mycorrhizal Mutualists.</title>
        <authorList>
            <consortium name="DOE Joint Genome Institute"/>
            <consortium name="Mycorrhizal Genomics Consortium"/>
            <person name="Kohler A."/>
            <person name="Kuo A."/>
            <person name="Nagy L.G."/>
            <person name="Floudas D."/>
            <person name="Copeland A."/>
            <person name="Barry K.W."/>
            <person name="Cichocki N."/>
            <person name="Veneault-Fourrey C."/>
            <person name="LaButti K."/>
            <person name="Lindquist E.A."/>
            <person name="Lipzen A."/>
            <person name="Lundell T."/>
            <person name="Morin E."/>
            <person name="Murat C."/>
            <person name="Riley R."/>
            <person name="Ohm R."/>
            <person name="Sun H."/>
            <person name="Tunlid A."/>
            <person name="Henrissat B."/>
            <person name="Grigoriev I.V."/>
            <person name="Hibbett D.S."/>
            <person name="Martin F."/>
        </authorList>
    </citation>
    <scope>NUCLEOTIDE SEQUENCE [LARGE SCALE GENOMIC DNA]</scope>
    <source>
        <strain evidence="2">UH-Slu-Lm8-n1</strain>
    </source>
</reference>
<dbReference type="OrthoDB" id="2688261at2759"/>
<protein>
    <submittedName>
        <fullName evidence="1">Uncharacterized protein</fullName>
    </submittedName>
</protein>
<keyword evidence="2" id="KW-1185">Reference proteome</keyword>
<evidence type="ECO:0000313" key="1">
    <source>
        <dbReference type="EMBL" id="KIK35890.1"/>
    </source>
</evidence>
<accession>A0A0C9ZEJ7</accession>
<dbReference type="AlphaFoldDB" id="A0A0C9ZEJ7"/>
<dbReference type="HOGENOM" id="CLU_1939520_0_0_1"/>